<gene>
    <name evidence="2" type="ORF">E6K71_08230</name>
</gene>
<evidence type="ECO:0008006" key="4">
    <source>
        <dbReference type="Google" id="ProtNLM"/>
    </source>
</evidence>
<reference evidence="2 3" key="1">
    <citation type="journal article" date="2019" name="Nat. Microbiol.">
        <title>Mediterranean grassland soil C-N compound turnover is dependent on rainfall and depth, and is mediated by genomically divergent microorganisms.</title>
        <authorList>
            <person name="Diamond S."/>
            <person name="Andeer P.F."/>
            <person name="Li Z."/>
            <person name="Crits-Christoph A."/>
            <person name="Burstein D."/>
            <person name="Anantharaman K."/>
            <person name="Lane K.R."/>
            <person name="Thomas B.C."/>
            <person name="Pan C."/>
            <person name="Northen T.R."/>
            <person name="Banfield J.F."/>
        </authorList>
    </citation>
    <scope>NUCLEOTIDE SEQUENCE [LARGE SCALE GENOMIC DNA]</scope>
    <source>
        <strain evidence="2">WS_1</strain>
    </source>
</reference>
<dbReference type="Gene3D" id="2.160.20.10">
    <property type="entry name" value="Single-stranded right-handed beta-helix, Pectin lyase-like"/>
    <property type="match status" value="1"/>
</dbReference>
<evidence type="ECO:0000256" key="1">
    <source>
        <dbReference type="SAM" id="MobiDB-lite"/>
    </source>
</evidence>
<accession>A0A538S9H8</accession>
<proteinExistence type="predicted"/>
<dbReference type="InterPro" id="IPR012334">
    <property type="entry name" value="Pectin_lyas_fold"/>
</dbReference>
<organism evidence="2 3">
    <name type="scientific">Eiseniibacteriota bacterium</name>
    <dbReference type="NCBI Taxonomy" id="2212470"/>
    <lineage>
        <taxon>Bacteria</taxon>
        <taxon>Candidatus Eiseniibacteriota</taxon>
    </lineage>
</organism>
<evidence type="ECO:0000313" key="2">
    <source>
        <dbReference type="EMBL" id="TMQ48030.1"/>
    </source>
</evidence>
<protein>
    <recommendedName>
        <fullName evidence="4">Right handed beta helix domain-containing protein</fullName>
    </recommendedName>
</protein>
<feature type="region of interest" description="Disordered" evidence="1">
    <location>
        <begin position="405"/>
        <end position="428"/>
    </location>
</feature>
<sequence>MLKRSNRSPSILLSLIGAAFGLGLLHSPSEGATLTVGPGKTYSTIRAAAAAAQAGDLVVVDPGTYTGDVCAWTSPNVTVRCAGPGRAVLNSNGVVQDDKGIWVVGPTATGFTADGFEFYGAHSTGGNGCGIRVDSNNRGWVAIRNCYFHDNQMGILASPDSLLVEHCELSNTVPTTVCDPTCRDGNQHNIYVNTSSCRVVVFRYNYSHGSWVGHQFKSRAQNSYVLYNRLADEDAMSGYTIDIPDGGRAYIIGNLIEQGPNSPNSGIIAYAAESAGNGILDLYVVNNTIVNDKSSGTFIQSRDGSTVRVVNNILYGPGTPWSGGIVTALNNYIEPDYSNTAKFANPASFDYHLTSSSPLTVLNAGVPPGPSLTGYDLTPTSQYVFDLQSSPRSLLGGLDMGAFEYGAGGGGPPPDATAPSAIRDLRNR</sequence>
<comment type="caution">
    <text evidence="2">The sequence shown here is derived from an EMBL/GenBank/DDBJ whole genome shotgun (WGS) entry which is preliminary data.</text>
</comment>
<dbReference type="Proteomes" id="UP000316292">
    <property type="component" value="Unassembled WGS sequence"/>
</dbReference>
<dbReference type="AlphaFoldDB" id="A0A538S9H8"/>
<dbReference type="SUPFAM" id="SSF51126">
    <property type="entry name" value="Pectin lyase-like"/>
    <property type="match status" value="1"/>
</dbReference>
<dbReference type="EMBL" id="VBOR01000089">
    <property type="protein sequence ID" value="TMQ48030.1"/>
    <property type="molecule type" value="Genomic_DNA"/>
</dbReference>
<evidence type="ECO:0000313" key="3">
    <source>
        <dbReference type="Proteomes" id="UP000316292"/>
    </source>
</evidence>
<name>A0A538S9H8_UNCEI</name>
<dbReference type="InterPro" id="IPR011050">
    <property type="entry name" value="Pectin_lyase_fold/virulence"/>
</dbReference>